<dbReference type="FunFam" id="2.10.25.10:FF:000065">
    <property type="entry name" value="Laminin subunit beta 1"/>
    <property type="match status" value="1"/>
</dbReference>
<feature type="region of interest" description="Disordered" evidence="23">
    <location>
        <begin position="1922"/>
        <end position="1941"/>
    </location>
</feature>
<keyword evidence="30" id="KW-1185">Reference proteome</keyword>
<feature type="disulfide bond" evidence="21">
    <location>
        <begin position="896"/>
        <end position="905"/>
    </location>
</feature>
<dbReference type="FunFam" id="2.10.25.10:FF:000512">
    <property type="entry name" value="Laminin subunit alpha 1"/>
    <property type="match status" value="1"/>
</dbReference>
<dbReference type="SMART" id="SM00181">
    <property type="entry name" value="EGF"/>
    <property type="match status" value="10"/>
</dbReference>
<evidence type="ECO:0000256" key="24">
    <source>
        <dbReference type="SAM" id="SignalP"/>
    </source>
</evidence>
<keyword evidence="13 21" id="KW-0424">Laminin EGF-like domain</keyword>
<feature type="disulfide bond" evidence="21">
    <location>
        <begin position="908"/>
        <end position="922"/>
    </location>
</feature>
<evidence type="ECO:0000256" key="1">
    <source>
        <dbReference type="ARBA" id="ARBA00002418"/>
    </source>
</evidence>
<evidence type="ECO:0000256" key="5">
    <source>
        <dbReference type="ARBA" id="ARBA00022553"/>
    </source>
</evidence>
<dbReference type="GO" id="GO:0048514">
    <property type="term" value="P:blood vessel morphogenesis"/>
    <property type="evidence" value="ECO:0007669"/>
    <property type="project" value="TreeGrafter"/>
</dbReference>
<feature type="disulfide bond" evidence="21">
    <location>
        <begin position="1142"/>
        <end position="1151"/>
    </location>
</feature>
<evidence type="ECO:0000256" key="15">
    <source>
        <dbReference type="ARBA" id="ARBA00072594"/>
    </source>
</evidence>
<feature type="domain" description="Laminin EGF-like" evidence="26">
    <location>
        <begin position="1532"/>
        <end position="1578"/>
    </location>
</feature>
<dbReference type="GO" id="GO:0007411">
    <property type="term" value="P:axon guidance"/>
    <property type="evidence" value="ECO:0007669"/>
    <property type="project" value="TreeGrafter"/>
</dbReference>
<dbReference type="SMART" id="SM00180">
    <property type="entry name" value="EGF_Lam"/>
    <property type="match status" value="16"/>
</dbReference>
<evidence type="ECO:0000256" key="9">
    <source>
        <dbReference type="ARBA" id="ARBA00022889"/>
    </source>
</evidence>
<feature type="disulfide bond" evidence="21">
    <location>
        <begin position="974"/>
        <end position="986"/>
    </location>
</feature>
<evidence type="ECO:0000256" key="11">
    <source>
        <dbReference type="ARBA" id="ARBA00023157"/>
    </source>
</evidence>
<feature type="domain" description="Laminin G" evidence="25">
    <location>
        <begin position="2115"/>
        <end position="2294"/>
    </location>
</feature>
<evidence type="ECO:0000256" key="12">
    <source>
        <dbReference type="ARBA" id="ARBA00023180"/>
    </source>
</evidence>
<keyword evidence="10 22" id="KW-0175">Coiled coil</keyword>
<dbReference type="Pfam" id="PF00054">
    <property type="entry name" value="Laminin_G_1"/>
    <property type="match status" value="4"/>
</dbReference>
<feature type="domain" description="Laminin G" evidence="25">
    <location>
        <begin position="2902"/>
        <end position="3080"/>
    </location>
</feature>
<feature type="disulfide bond" evidence="21">
    <location>
        <begin position="1534"/>
        <end position="1551"/>
    </location>
</feature>
<feature type="domain" description="Laminin EGF-like" evidence="26">
    <location>
        <begin position="424"/>
        <end position="480"/>
    </location>
</feature>
<dbReference type="GO" id="GO:0060541">
    <property type="term" value="P:respiratory system development"/>
    <property type="evidence" value="ECO:0007669"/>
    <property type="project" value="UniProtKB-ARBA"/>
</dbReference>
<feature type="disulfide bond" evidence="21">
    <location>
        <begin position="994"/>
        <end position="1003"/>
    </location>
</feature>
<dbReference type="GO" id="GO:0030054">
    <property type="term" value="C:cell junction"/>
    <property type="evidence" value="ECO:0007669"/>
    <property type="project" value="UniProtKB-ARBA"/>
</dbReference>
<dbReference type="InterPro" id="IPR056863">
    <property type="entry name" value="LMN_ATRN_NET-like_EGF"/>
</dbReference>
<keyword evidence="11 21" id="KW-1015">Disulfide bond</keyword>
<dbReference type="GO" id="GO:0043010">
    <property type="term" value="P:camera-type eye development"/>
    <property type="evidence" value="ECO:0007669"/>
    <property type="project" value="TreeGrafter"/>
</dbReference>
<comment type="function">
    <text evidence="1">Binding to cells via a high affinity receptor, laminin is thought to mediate the attachment, migration and organization of cells into tissues during embryonic development by interacting with other extracellular matrix components.</text>
</comment>
<dbReference type="PROSITE" id="PS51117">
    <property type="entry name" value="LAMININ_NTER"/>
    <property type="match status" value="1"/>
</dbReference>
<evidence type="ECO:0000256" key="13">
    <source>
        <dbReference type="ARBA" id="ARBA00023292"/>
    </source>
</evidence>
<dbReference type="Pfam" id="PF00055">
    <property type="entry name" value="Laminin_N"/>
    <property type="match status" value="1"/>
</dbReference>
<feature type="disulfide bond" evidence="21">
    <location>
        <begin position="1039"/>
        <end position="1048"/>
    </location>
</feature>
<dbReference type="SMART" id="SM00136">
    <property type="entry name" value="LamNT"/>
    <property type="match status" value="1"/>
</dbReference>
<evidence type="ECO:0000256" key="3">
    <source>
        <dbReference type="ARBA" id="ARBA00022525"/>
    </source>
</evidence>
<dbReference type="FunFam" id="2.10.25.10:FF:000242">
    <property type="entry name" value="Laminin subunit alpha 1"/>
    <property type="match status" value="1"/>
</dbReference>
<dbReference type="PROSITE" id="PS50027">
    <property type="entry name" value="EGF_LAM_2"/>
    <property type="match status" value="12"/>
</dbReference>
<dbReference type="Gene3D" id="2.170.300.10">
    <property type="entry name" value="Tie2 ligand-binding domain superfamily"/>
    <property type="match status" value="1"/>
</dbReference>
<feature type="domain" description="Laminin EGF-like" evidence="26">
    <location>
        <begin position="974"/>
        <end position="1020"/>
    </location>
</feature>
<dbReference type="FunFam" id="2.170.300.10:FF:000026">
    <property type="entry name" value="laminin subunit alpha-2 isoform X2"/>
    <property type="match status" value="1"/>
</dbReference>
<keyword evidence="12" id="KW-0325">Glycoprotein</keyword>
<dbReference type="CDD" id="cd00055">
    <property type="entry name" value="EGF_Lam"/>
    <property type="match status" value="14"/>
</dbReference>
<feature type="chain" id="PRO_5019778650" description="Laminin subunit alpha-1" evidence="24">
    <location>
        <begin position="22"/>
        <end position="3085"/>
    </location>
</feature>
<feature type="domain" description="Laminin EGF-like" evidence="26">
    <location>
        <begin position="1427"/>
        <end position="1475"/>
    </location>
</feature>
<dbReference type="PANTHER" id="PTHR10574">
    <property type="entry name" value="NETRIN/LAMININ-RELATED"/>
    <property type="match status" value="1"/>
</dbReference>
<dbReference type="PROSITE" id="PS51115">
    <property type="entry name" value="LAMININ_IVA"/>
    <property type="match status" value="2"/>
</dbReference>
<dbReference type="FunFam" id="2.10.25.10:FF:000189">
    <property type="entry name" value="Laminin subunit alpha 2"/>
    <property type="match status" value="1"/>
</dbReference>
<dbReference type="FunFam" id="2.10.25.10:FF:000074">
    <property type="entry name" value="Laminin subunit alpha"/>
    <property type="match status" value="1"/>
</dbReference>
<evidence type="ECO:0000256" key="4">
    <source>
        <dbReference type="ARBA" id="ARBA00022530"/>
    </source>
</evidence>
<evidence type="ECO:0000256" key="16">
    <source>
        <dbReference type="ARBA" id="ARBA00075127"/>
    </source>
</evidence>
<feature type="disulfide bond" evidence="21">
    <location>
        <begin position="456"/>
        <end position="465"/>
    </location>
</feature>
<evidence type="ECO:0000256" key="10">
    <source>
        <dbReference type="ARBA" id="ARBA00023054"/>
    </source>
</evidence>
<dbReference type="GO" id="GO:0005576">
    <property type="term" value="C:extracellular region"/>
    <property type="evidence" value="ECO:0007669"/>
    <property type="project" value="UniProtKB-ARBA"/>
</dbReference>
<evidence type="ECO:0000256" key="8">
    <source>
        <dbReference type="ARBA" id="ARBA00022869"/>
    </source>
</evidence>
<feature type="disulfide bond" evidence="21">
    <location>
        <begin position="1553"/>
        <end position="1562"/>
    </location>
</feature>
<dbReference type="FunFam" id="2.60.120.260:FF:000017">
    <property type="entry name" value="Laminin subunit alpha 2"/>
    <property type="match status" value="1"/>
</dbReference>
<comment type="subcellular location">
    <subcellularLocation>
        <location evidence="2">Secreted</location>
        <location evidence="2">Extracellular space</location>
        <location evidence="2">Extracellular matrix</location>
        <location evidence="2">Basement membrane</location>
    </subcellularLocation>
</comment>
<dbReference type="InterPro" id="IPR010307">
    <property type="entry name" value="Laminin_dom_II"/>
</dbReference>
<dbReference type="GO" id="GO:0007155">
    <property type="term" value="P:cell adhesion"/>
    <property type="evidence" value="ECO:0007669"/>
    <property type="project" value="UniProtKB-KW"/>
</dbReference>
<evidence type="ECO:0000256" key="19">
    <source>
        <dbReference type="ARBA" id="ARBA00082020"/>
    </source>
</evidence>
<feature type="domain" description="Laminin EGF-like" evidence="26">
    <location>
        <begin position="1113"/>
        <end position="1171"/>
    </location>
</feature>
<dbReference type="InterPro" id="IPR000034">
    <property type="entry name" value="Laminin_IV"/>
</dbReference>
<keyword evidence="9" id="KW-0130">Cell adhesion</keyword>
<feature type="disulfide bond" evidence="21">
    <location>
        <begin position="927"/>
        <end position="944"/>
    </location>
</feature>
<dbReference type="Proteomes" id="UP000290572">
    <property type="component" value="Unassembled WGS sequence"/>
</dbReference>
<dbReference type="FunFam" id="2.10.25.10:FF:000051">
    <property type="entry name" value="Laminin subunit alpha 4"/>
    <property type="match status" value="1"/>
</dbReference>
<dbReference type="PROSITE" id="PS01248">
    <property type="entry name" value="EGF_LAM_1"/>
    <property type="match status" value="6"/>
</dbReference>
<feature type="disulfide bond" evidence="21">
    <location>
        <begin position="783"/>
        <end position="792"/>
    </location>
</feature>
<dbReference type="PANTHER" id="PTHR10574:SF409">
    <property type="entry name" value="LAMININ SUBUNIT ALPHA-1"/>
    <property type="match status" value="1"/>
</dbReference>
<comment type="caution">
    <text evidence="21">Lacks conserved residue(s) required for the propagation of feature annotation.</text>
</comment>
<proteinExistence type="predicted"/>
<feature type="domain" description="Laminin EGF-like" evidence="26">
    <location>
        <begin position="872"/>
        <end position="924"/>
    </location>
</feature>
<gene>
    <name evidence="29" type="ORF">ROHU_028504</name>
</gene>
<feature type="domain" description="Laminin EGF-like" evidence="26">
    <location>
        <begin position="481"/>
        <end position="528"/>
    </location>
</feature>
<dbReference type="Pfam" id="PF00052">
    <property type="entry name" value="Laminin_B"/>
    <property type="match status" value="2"/>
</dbReference>
<dbReference type="Gene3D" id="2.60.120.200">
    <property type="match status" value="5"/>
</dbReference>
<feature type="disulfide bond" evidence="21">
    <location>
        <begin position="1069"/>
        <end position="1086"/>
    </location>
</feature>
<evidence type="ECO:0000259" key="26">
    <source>
        <dbReference type="PROSITE" id="PS50027"/>
    </source>
</evidence>
<name>A0A498M1Z7_LABRO</name>
<evidence type="ECO:0000259" key="27">
    <source>
        <dbReference type="PROSITE" id="PS51115"/>
    </source>
</evidence>
<feature type="domain" description="Laminin IV type A" evidence="27">
    <location>
        <begin position="1199"/>
        <end position="1384"/>
    </location>
</feature>
<dbReference type="SMART" id="SM00281">
    <property type="entry name" value="LamB"/>
    <property type="match status" value="2"/>
</dbReference>
<dbReference type="GO" id="GO:0043256">
    <property type="term" value="C:laminin complex"/>
    <property type="evidence" value="ECO:0007669"/>
    <property type="project" value="UniProtKB-ARBA"/>
</dbReference>
<keyword evidence="3" id="KW-0964">Secreted</keyword>
<feature type="disulfide bond" evidence="21">
    <location>
        <begin position="925"/>
        <end position="937"/>
    </location>
</feature>
<evidence type="ECO:0000256" key="20">
    <source>
        <dbReference type="PROSITE-ProRule" id="PRU00122"/>
    </source>
</evidence>
<comment type="caution">
    <text evidence="29">The sequence shown here is derived from an EMBL/GenBank/DDBJ whole genome shotgun (WGS) entry which is preliminary data.</text>
</comment>
<dbReference type="Pfam" id="PF06009">
    <property type="entry name" value="Laminin_II"/>
    <property type="match status" value="1"/>
</dbReference>
<dbReference type="GO" id="GO:0048732">
    <property type="term" value="P:gland development"/>
    <property type="evidence" value="ECO:0007669"/>
    <property type="project" value="UniProtKB-ARBA"/>
</dbReference>
<feature type="disulfide bond" evidence="21">
    <location>
        <begin position="1502"/>
        <end position="1511"/>
    </location>
</feature>
<dbReference type="Pfam" id="PF02210">
    <property type="entry name" value="Laminin_G_2"/>
    <property type="match status" value="1"/>
</dbReference>
<dbReference type="GO" id="GO:0045995">
    <property type="term" value="P:regulation of embryonic development"/>
    <property type="evidence" value="ECO:0007669"/>
    <property type="project" value="InterPro"/>
</dbReference>
<dbReference type="InterPro" id="IPR008211">
    <property type="entry name" value="Laminin_N"/>
</dbReference>
<dbReference type="STRING" id="84645.A0A498M1Z7"/>
<dbReference type="PRINTS" id="PR00011">
    <property type="entry name" value="EGFLAMININ"/>
</dbReference>
<dbReference type="Gene3D" id="2.60.120.260">
    <property type="entry name" value="Galactose-binding domain-like"/>
    <property type="match status" value="1"/>
</dbReference>
<feature type="domain" description="Laminin EGF-like" evidence="26">
    <location>
        <begin position="925"/>
        <end position="973"/>
    </location>
</feature>
<dbReference type="GO" id="GO:0009887">
    <property type="term" value="P:animal organ morphogenesis"/>
    <property type="evidence" value="ECO:0007669"/>
    <property type="project" value="TreeGrafter"/>
</dbReference>
<feature type="disulfide bond" evidence="21">
    <location>
        <begin position="1088"/>
        <end position="1097"/>
    </location>
</feature>
<dbReference type="FunFam" id="2.10.25.10:FF:000094">
    <property type="entry name" value="Laminin subunit alpha-2"/>
    <property type="match status" value="1"/>
</dbReference>
<feature type="signal peptide" evidence="24">
    <location>
        <begin position="1"/>
        <end position="21"/>
    </location>
</feature>
<evidence type="ECO:0000256" key="22">
    <source>
        <dbReference type="SAM" id="Coils"/>
    </source>
</evidence>
<dbReference type="SMART" id="SM00282">
    <property type="entry name" value="LamG"/>
    <property type="match status" value="5"/>
</dbReference>
<accession>A0A498M1Z7</accession>
<dbReference type="Pfam" id="PF24973">
    <property type="entry name" value="EGF_LMN_ATRN"/>
    <property type="match status" value="2"/>
</dbReference>
<feature type="domain" description="Laminin EGF-like" evidence="26">
    <location>
        <begin position="1021"/>
        <end position="1066"/>
    </location>
</feature>
<dbReference type="GO" id="GO:0002009">
    <property type="term" value="P:morphogenesis of an epithelium"/>
    <property type="evidence" value="ECO:0007669"/>
    <property type="project" value="UniProtKB-ARBA"/>
</dbReference>
<keyword evidence="8" id="KW-0084">Basement membrane</keyword>
<dbReference type="FunFam" id="2.10.25.10:FF:000082">
    <property type="entry name" value="Laminin subunit alpha 1"/>
    <property type="match status" value="1"/>
</dbReference>
<evidence type="ECO:0000256" key="21">
    <source>
        <dbReference type="PROSITE-ProRule" id="PRU00460"/>
    </source>
</evidence>
<evidence type="ECO:0000313" key="30">
    <source>
        <dbReference type="Proteomes" id="UP000290572"/>
    </source>
</evidence>
<dbReference type="GO" id="GO:0030334">
    <property type="term" value="P:regulation of cell migration"/>
    <property type="evidence" value="ECO:0007669"/>
    <property type="project" value="InterPro"/>
</dbReference>
<dbReference type="GO" id="GO:0005201">
    <property type="term" value="F:extracellular matrix structural constituent"/>
    <property type="evidence" value="ECO:0007669"/>
    <property type="project" value="TreeGrafter"/>
</dbReference>
<dbReference type="InterPro" id="IPR050440">
    <property type="entry name" value="Laminin/Netrin_ECM"/>
</dbReference>
<feature type="domain" description="Laminin G" evidence="25">
    <location>
        <begin position="2302"/>
        <end position="2478"/>
    </location>
</feature>
<dbReference type="InterPro" id="IPR000742">
    <property type="entry name" value="EGF"/>
</dbReference>
<dbReference type="InterPro" id="IPR001791">
    <property type="entry name" value="Laminin_G"/>
</dbReference>
<dbReference type="FunFam" id="2.10.25.10:FF:000454">
    <property type="entry name" value="Laminin subunit alpha 1"/>
    <property type="match status" value="1"/>
</dbReference>
<feature type="region of interest" description="Disordered" evidence="23">
    <location>
        <begin position="2682"/>
        <end position="2704"/>
    </location>
</feature>
<feature type="disulfide bond" evidence="20">
    <location>
        <begin position="2644"/>
        <end position="2671"/>
    </location>
</feature>
<keyword evidence="6 24" id="KW-0732">Signal</keyword>
<feature type="domain" description="Laminin EGF-like" evidence="26">
    <location>
        <begin position="765"/>
        <end position="813"/>
    </location>
</feature>
<dbReference type="SUPFAM" id="SSF49899">
    <property type="entry name" value="Concanavalin A-like lectins/glucanases"/>
    <property type="match status" value="5"/>
</dbReference>
<feature type="disulfide bond" evidence="21">
    <location>
        <begin position="499"/>
        <end position="508"/>
    </location>
</feature>
<dbReference type="Pfam" id="PF06008">
    <property type="entry name" value="Laminin_I"/>
    <property type="match status" value="1"/>
</dbReference>
<evidence type="ECO:0000256" key="17">
    <source>
        <dbReference type="ARBA" id="ARBA00078827"/>
    </source>
</evidence>
<dbReference type="InterPro" id="IPR009254">
    <property type="entry name" value="Laminin_aI"/>
</dbReference>
<comment type="subunit">
    <text evidence="14">Laminin is a complex glycoprotein, consisting of three different polypeptide chains (alpha, beta, gamma), which are bound to each other by disulfide bonds into a cross-shaped molecule comprising one long and three short arms with globules at each end. Alpha-1 is a subunit of laminin-1 (laminin-111 or EHS laminin) and laminin-3 (laminin-121 or S-laminin).</text>
</comment>
<dbReference type="CDD" id="cd00110">
    <property type="entry name" value="LamG"/>
    <property type="match status" value="5"/>
</dbReference>
<evidence type="ECO:0000256" key="2">
    <source>
        <dbReference type="ARBA" id="ARBA00004302"/>
    </source>
</evidence>
<feature type="domain" description="Laminin G" evidence="25">
    <location>
        <begin position="2487"/>
        <end position="2671"/>
    </location>
</feature>
<dbReference type="Pfam" id="PF00053">
    <property type="entry name" value="EGF_laminin"/>
    <property type="match status" value="14"/>
</dbReference>
<dbReference type="PROSITE" id="PS50025">
    <property type="entry name" value="LAM_G_DOMAIN"/>
    <property type="match status" value="5"/>
</dbReference>
<evidence type="ECO:0000256" key="7">
    <source>
        <dbReference type="ARBA" id="ARBA00022737"/>
    </source>
</evidence>
<feature type="disulfide bond" evidence="21">
    <location>
        <begin position="946"/>
        <end position="955"/>
    </location>
</feature>
<feature type="domain" description="Laminin N-terminal" evidence="28">
    <location>
        <begin position="22"/>
        <end position="296"/>
    </location>
</feature>
<evidence type="ECO:0000256" key="6">
    <source>
        <dbReference type="ARBA" id="ARBA00022729"/>
    </source>
</evidence>
<evidence type="ECO:0000313" key="29">
    <source>
        <dbReference type="EMBL" id="RXN14879.1"/>
    </source>
</evidence>
<dbReference type="EMBL" id="QBIY01012873">
    <property type="protein sequence ID" value="RXN14879.1"/>
    <property type="molecule type" value="Genomic_DNA"/>
</dbReference>
<dbReference type="GO" id="GO:0030155">
    <property type="term" value="P:regulation of cell adhesion"/>
    <property type="evidence" value="ECO:0007669"/>
    <property type="project" value="InterPro"/>
</dbReference>
<feature type="disulfide bond" evidence="21">
    <location>
        <begin position="1532"/>
        <end position="1544"/>
    </location>
</feature>
<dbReference type="InterPro" id="IPR013320">
    <property type="entry name" value="ConA-like_dom_sf"/>
</dbReference>
<keyword evidence="5" id="KW-0597">Phosphoprotein</keyword>
<evidence type="ECO:0000259" key="25">
    <source>
        <dbReference type="PROSITE" id="PS50025"/>
    </source>
</evidence>
<feature type="disulfide bond" evidence="21">
    <location>
        <begin position="1113"/>
        <end position="1125"/>
    </location>
</feature>
<dbReference type="FunFam" id="2.10.25.10:FF:000069">
    <property type="entry name" value="Laminin subunit alpha 1"/>
    <property type="match status" value="1"/>
</dbReference>
<dbReference type="SUPFAM" id="SSF57196">
    <property type="entry name" value="EGF/Laminin"/>
    <property type="match status" value="12"/>
</dbReference>
<dbReference type="FunFam" id="2.10.25.10:FF:000106">
    <property type="entry name" value="Heparan sulfate proteoglycan 2"/>
    <property type="match status" value="1"/>
</dbReference>
<dbReference type="FunFam" id="2.60.120.200:FF:000098">
    <property type="entry name" value="Laminin subunit alpha 1"/>
    <property type="match status" value="1"/>
</dbReference>
<evidence type="ECO:0000256" key="18">
    <source>
        <dbReference type="ARBA" id="ARBA00079116"/>
    </source>
</evidence>
<protein>
    <recommendedName>
        <fullName evidence="15">Laminin subunit alpha-1</fullName>
    </recommendedName>
    <alternativeName>
        <fullName evidence="19">Laminin A chain</fullName>
    </alternativeName>
    <alternativeName>
        <fullName evidence="17">Laminin-1 subunit alpha</fullName>
    </alternativeName>
    <alternativeName>
        <fullName evidence="18">Laminin-3 subunit alpha</fullName>
    </alternativeName>
    <alternativeName>
        <fullName evidence="16">S-laminin subunit alpha</fullName>
    </alternativeName>
</protein>
<dbReference type="FunFam" id="2.10.25.10:FF:000033">
    <property type="entry name" value="Laminin subunit alpha 2"/>
    <property type="match status" value="2"/>
</dbReference>
<feature type="coiled-coil region" evidence="22">
    <location>
        <begin position="2003"/>
        <end position="2040"/>
    </location>
</feature>
<evidence type="ECO:0000256" key="23">
    <source>
        <dbReference type="SAM" id="MobiDB-lite"/>
    </source>
</evidence>
<keyword evidence="4" id="KW-0272">Extracellular matrix</keyword>
<feature type="coiled-coil region" evidence="22">
    <location>
        <begin position="2086"/>
        <end position="2117"/>
    </location>
</feature>
<organism evidence="29 30">
    <name type="scientific">Labeo rohita</name>
    <name type="common">Indian major carp</name>
    <name type="synonym">Cyprinus rohita</name>
    <dbReference type="NCBI Taxonomy" id="84645"/>
    <lineage>
        <taxon>Eukaryota</taxon>
        <taxon>Metazoa</taxon>
        <taxon>Chordata</taxon>
        <taxon>Craniata</taxon>
        <taxon>Vertebrata</taxon>
        <taxon>Euteleostomi</taxon>
        <taxon>Actinopterygii</taxon>
        <taxon>Neopterygii</taxon>
        <taxon>Teleostei</taxon>
        <taxon>Ostariophysi</taxon>
        <taxon>Cypriniformes</taxon>
        <taxon>Cyprinidae</taxon>
        <taxon>Labeoninae</taxon>
        <taxon>Labeonini</taxon>
        <taxon>Labeo</taxon>
    </lineage>
</organism>
<feature type="disulfide bond" evidence="21">
    <location>
        <begin position="1067"/>
        <end position="1079"/>
    </location>
</feature>
<evidence type="ECO:0000259" key="28">
    <source>
        <dbReference type="PROSITE" id="PS51117"/>
    </source>
</evidence>
<feature type="disulfide bond" evidence="21">
    <location>
        <begin position="424"/>
        <end position="436"/>
    </location>
</feature>
<dbReference type="InterPro" id="IPR002049">
    <property type="entry name" value="LE_dom"/>
</dbReference>
<keyword evidence="7" id="KW-0677">Repeat</keyword>
<feature type="domain" description="Laminin G" evidence="25">
    <location>
        <begin position="2727"/>
        <end position="2897"/>
    </location>
</feature>
<feature type="domain" description="Laminin EGF-like" evidence="26">
    <location>
        <begin position="1476"/>
        <end position="1531"/>
    </location>
</feature>
<dbReference type="Gene3D" id="2.10.25.10">
    <property type="entry name" value="Laminin"/>
    <property type="match status" value="14"/>
</dbReference>
<feature type="domain" description="Laminin IV type A" evidence="27">
    <location>
        <begin position="538"/>
        <end position="731"/>
    </location>
</feature>
<reference evidence="29 30" key="1">
    <citation type="submission" date="2018-03" db="EMBL/GenBank/DDBJ databases">
        <title>Draft genome sequence of Rohu Carp (Labeo rohita).</title>
        <authorList>
            <person name="Das P."/>
            <person name="Kushwaha B."/>
            <person name="Joshi C.G."/>
            <person name="Kumar D."/>
            <person name="Nagpure N.S."/>
            <person name="Sahoo L."/>
            <person name="Das S.P."/>
            <person name="Bit A."/>
            <person name="Patnaik S."/>
            <person name="Meher P.K."/>
            <person name="Jayasankar P."/>
            <person name="Koringa P.G."/>
            <person name="Patel N.V."/>
            <person name="Hinsu A.T."/>
            <person name="Kumar R."/>
            <person name="Pandey M."/>
            <person name="Agarwal S."/>
            <person name="Srivastava S."/>
            <person name="Singh M."/>
            <person name="Iquebal M.A."/>
            <person name="Jaiswal S."/>
            <person name="Angadi U.B."/>
            <person name="Kumar N."/>
            <person name="Raza M."/>
            <person name="Shah T.M."/>
            <person name="Rai A."/>
            <person name="Jena J.K."/>
        </authorList>
    </citation>
    <scope>NUCLEOTIDE SEQUENCE [LARGE SCALE GENOMIC DNA]</scope>
    <source>
        <strain evidence="29">DASCIFA01</strain>
        <tissue evidence="29">Testis</tissue>
    </source>
</reference>
<feature type="disulfide bond" evidence="21">
    <location>
        <begin position="1446"/>
        <end position="1455"/>
    </location>
</feature>
<sequence>MRMKMLWPFAVIFSSVVCVEAQQRGLFPAILNLASNAEISTNATCGDPVPEMYCKLVEHVPGRRIRNPQCRICDANSQNPKEQHPITNAIDGTNQWWQSPSIKNGRQFHWVTVTLDLRQVFQVAYIIIKAANSPRPGNWILERSLDGVNFQPWQYYAISDTECLTRYNITPRLGPPTYKRDDEVICTSYYSRLVPLEHGEIHTSLINGRPSADDLTPELLEFTSARFIRLRLQRIRTLNADLMTLSYRDPKDVDPIVTRREPWYFFVNGVIVEVTTLSYFGFQYYYSIKDISVGGMCICYGHAQSCPWDPVTKKLQCVCEHNTCGESCNECCPGYHQEPWQPGTLSDGNTCEKCNCHNKAGDCYYNQTVADLRLSMNTHGQFVGGGVCVNCSQNTAGVNCQTCADGYYRPHQVSPYADNPCVECQCDTRGSASAVCIRDDNHANPDAGLSAGQCLCKHGFAGDKCDRCAFGFRNFPQCTRCECNLAGSHNVDPCSECVCKVNVMGSNCDLCKQGFYNLQASNPEGCTECFCFGVSDVCESSTWFTSAVEHRDGVLHRSLQSSSVFTSPVSDDNLIVSNVSASAGVLSVWSWAAPESFLNNKLTSYGSFLNYSVAYDTSEENVDKTLQAHFSVIIEGNGRTLRQSLSAHLLLNAHTEQRVSLQMLPRVFTDAHGGSSVQRDELMTVLADVAALRVRAQLENNAEGSLRLSSVSLGVGDTNSGLSKIPLDVEQCECPWGYSGTSCEYCIPGFYRVGGILFGGNCLQCECNDHATECDINGECLGCAHNTTGPHCDQCMPGFYGDASEGTPDDCQRCACPLTLASNNFSPTCVLQGPGEFTCDQCQLGYAGAKCERCANGYYGDPAVPGQRCSACECNGNVDPAEAGHCDGRTGECLKCLGHTAGRHCERCADGFYGDAVTHKNCQACGCYGNGSLSTVCNVITGQCECKTNVVGQTCDRCQAGYYGINSGNGCRLCECNQSGSLSASCDEEGRCQCITGVSGDKCDRCERGYYRFTESGCTPCDCAHTHGNCNADTGECICPPHTHGPKCEECEEGHWGHDGVSGCKACECSGVGSSASQCDLRSGQCLCRPQFSGLRCDRCALGYKRFPECTACNCNPNGTREEFCDPALGVCGCEDHGQCSCKENVGGSGCDECKSGTFGLTAHNPSGCSPCFCFGVSSDCEELGGLIRVPITLGSAPALLRVVSQSDLQGTLEGVYYTDQEMLLDASHLHSLSVLTAPYYWRLPHKYHGNKLLSYGGSLSYTVAFFARDGVGLANHEPQVLMRGGHLRKLVIYTDLPAPENSVRTRQEVPLTEHKWKYFNSVSDEAVSHADFMSVLSNVEYIVIKASYGSGLQQSRISNISMETALEADEVPQGGDVARLVETCECPLGYAGLSCQECAPGYYRQAVSELNMKGRNRPLIQPCVPCQCNNHSLSCDLETGECVGCQHNTAGEHCHVCAAGYYGKVRGSVSDCSLCACPLRGQSFSSTCVLEGAGDFRCDRCEEGYEGRYCERCSVGFYGNPSEPGGRCQACQCSGAGSVHAVCDGRTGRCECKVGVRGHLCDQCEERHVLVSEQCVSCDDDCTGVLLDDLDALDGSIASLNLSGVILAPYSQLMTLENQTREVKSLMSWEQSTDYQMTTGEERLSNLSSRITDLQQQVQSVFDGSEDVLLTSEEKVTQGKQLLDLINNIHSAIHGLMEQVSSVNVTVSDDLNGMNSTFLLEETSNILEKIRTFNLTHCSFTAEDELRHEHTLLLYICTDTLSVLEKVQDEVSKPYSHSRFRQENISTALSTYNQQLLQVQEALNTAKSHNNHSRHLLEDIHTNLQTLTISRSNLSSLNQEVETQVQEAQDLLTDALNIAEDMGNGTATLDEMRNDLEGWSPTLRKHVDALVMDLTKRDALQLVYRAEDHAQALSKQAQALNSSLSETSESEDSLTEQGKTALQKSSEILNTSGSLKNQTEGLVFNVSEVTRRLSLVRANVQNFTQLLPETLKILRNLPNDSRAEVLEAKQQAEAANASLQDALERLEDYRVKLDESSSAVGSANTSIRSTNELVRDSEETANMARSRLNEAHLKAERLFDRLKPLQTLGENLSRNLSEIKELINQARKQAASIKVAVSADRDCVRAYRPEVTSSNFNTLTLTMKTSEPDNLLFYMGSSTSEDFMALEMRYGKVSFLWDTGSGHTRLEYPNVQINNDKWHRINATRFGRHGTLTVQQTDSEPLPAVKTTASGSSTVMDINKSTWVFVGGLGGQVKKSSAVKMTHFKGCMGEASLNENNIGLWNYAERQGECGGCFMSPRTEDTSFHFDGSGFSVVEKSLRSMSTSVIMFFKTLSPNGLLLYLASNGTRDFLSIELVKGKVHLTFELGSGALTMTSNKTYNTGTWYRIALQRNKRRGHLSVMAADNPSEREVMEAESPGSASDLNRSDLDPIYIGGLPASRPIRRQVVARSFVGCMKNVEIARTNFDLLRESYGVKKGCVLKDTKTPIRGMSVFGGGFLEMPAVLLAPQTEIMSTFSSRREHGVILAGLSRSAGRSRRHTQQPFLLVMLESGSLEVHVGVAEGGAVHKAVVKSQNGSFSDGQEHSLILQRNKRSIAVFVDELNQAVVKLGSSADKALALERLFIGGVPPAEGAALTGSSGSFYGCIRNTAVDGMLLDLSAALRYENVDMDSCLLEERPKRVVLPDELEPEPTSDPNTRPLSPPVELSALTPGSSSCAVADHTETIPESLQFGLSRHSHVIMGFKNKTVRTSFAVKLSVRTFAHSGVLFYMANANQQDYAVLQMQGGRVLLSCDLGKGPAHSTLSTSINDGLWHTVKAEFSKKTVMVSVDGTESDRTPTKGHTLDVEGKLYLGGLPATYTAKRIGNVTHSLAACLQDVTFNGVQMNLSAPLSSHAVGSCFSRSQDGSFFSGGGYAAFMKEGYNVGSDVTVSLDFRSTAPDGVLLGISSTKVDAVGLELINGQVVFNVNNGAGRITASSRSAVSMCDGRWRTLVAKKQKHSLSLTVDGVTVTAENPYSSSTSAETKNPIYVGGYPADVKQNCLSGREPFRGCMRNLRVYKGHVTDVLDFSAAFAHPHVFPHSCPANAA</sequence>
<evidence type="ECO:0000256" key="14">
    <source>
        <dbReference type="ARBA" id="ARBA00065595"/>
    </source>
</evidence>
<feature type="domain" description="Laminin EGF-like" evidence="26">
    <location>
        <begin position="1067"/>
        <end position="1112"/>
    </location>
</feature>
<feature type="coiled-coil region" evidence="22">
    <location>
        <begin position="1832"/>
        <end position="1859"/>
    </location>
</feature>
<dbReference type="GO" id="GO:0005102">
    <property type="term" value="F:signaling receptor binding"/>
    <property type="evidence" value="ECO:0007669"/>
    <property type="project" value="InterPro"/>
</dbReference>